<protein>
    <submittedName>
        <fullName evidence="2">Uncharacterized protein</fullName>
    </submittedName>
</protein>
<dbReference type="EMBL" id="BNBF01000015">
    <property type="protein sequence ID" value="GHG59826.1"/>
    <property type="molecule type" value="Genomic_DNA"/>
</dbReference>
<dbReference type="RefSeq" id="WP_189984283.1">
    <property type="nucleotide sequence ID" value="NZ_BNBF01000015.1"/>
</dbReference>
<evidence type="ECO:0000256" key="1">
    <source>
        <dbReference type="SAM" id="MobiDB-lite"/>
    </source>
</evidence>
<keyword evidence="3" id="KW-1185">Reference proteome</keyword>
<comment type="caution">
    <text evidence="2">The sequence shown here is derived from an EMBL/GenBank/DDBJ whole genome shotgun (WGS) entry which is preliminary data.</text>
</comment>
<evidence type="ECO:0000313" key="2">
    <source>
        <dbReference type="EMBL" id="GHG59826.1"/>
    </source>
</evidence>
<feature type="region of interest" description="Disordered" evidence="1">
    <location>
        <begin position="1"/>
        <end position="23"/>
    </location>
</feature>
<organism evidence="2 3">
    <name type="scientific">Streptomyces capoamus</name>
    <dbReference type="NCBI Taxonomy" id="68183"/>
    <lineage>
        <taxon>Bacteria</taxon>
        <taxon>Bacillati</taxon>
        <taxon>Actinomycetota</taxon>
        <taxon>Actinomycetes</taxon>
        <taxon>Kitasatosporales</taxon>
        <taxon>Streptomycetaceae</taxon>
        <taxon>Streptomyces</taxon>
    </lineage>
</organism>
<accession>A0A919EYS2</accession>
<dbReference type="Proteomes" id="UP000619355">
    <property type="component" value="Unassembled WGS sequence"/>
</dbReference>
<evidence type="ECO:0000313" key="3">
    <source>
        <dbReference type="Proteomes" id="UP000619355"/>
    </source>
</evidence>
<feature type="compositionally biased region" description="Basic and acidic residues" evidence="1">
    <location>
        <begin position="1"/>
        <end position="17"/>
    </location>
</feature>
<sequence>MESRNEETPEDGRDRDGGAPPDGELRFATVKGGGYRIDAVKEHMDAVIARVGDPHRGWQAVPPYFPTSRRWGQGWVAEEVDAHVERRRAEPADFSAALRLLLAREGVTVLPGQGPLIGQLRTGGVKKGDAVAFTQTHLELESSAGRMSIPYSEVGNVVLDTSERQVDSGAATDLTVSVDSSLLHITQVTHGQRTLEFREYAPAPVGKTLRSFQLAIAGLRTRHPEWFRMEP</sequence>
<reference evidence="3" key="1">
    <citation type="journal article" date="2019" name="Int. J. Syst. Evol. Microbiol.">
        <title>The Global Catalogue of Microorganisms (GCM) 10K type strain sequencing project: providing services to taxonomists for standard genome sequencing and annotation.</title>
        <authorList>
            <consortium name="The Broad Institute Genomics Platform"/>
            <consortium name="The Broad Institute Genome Sequencing Center for Infectious Disease"/>
            <person name="Wu L."/>
            <person name="Ma J."/>
        </authorList>
    </citation>
    <scope>NUCLEOTIDE SEQUENCE [LARGE SCALE GENOMIC DNA]</scope>
    <source>
        <strain evidence="3">JCM 4253</strain>
    </source>
</reference>
<name>A0A919EYS2_9ACTN</name>
<gene>
    <name evidence="2" type="ORF">GCM10018980_47960</name>
</gene>
<dbReference type="AlphaFoldDB" id="A0A919EYS2"/>
<proteinExistence type="predicted"/>